<dbReference type="Pfam" id="PF01810">
    <property type="entry name" value="LysE"/>
    <property type="match status" value="1"/>
</dbReference>
<gene>
    <name evidence="7" type="ORF">DRW07_07765</name>
</gene>
<dbReference type="PIRSF" id="PIRSF006324">
    <property type="entry name" value="LeuE"/>
    <property type="match status" value="1"/>
</dbReference>
<evidence type="ECO:0000256" key="5">
    <source>
        <dbReference type="ARBA" id="ARBA00023136"/>
    </source>
</evidence>
<feature type="transmembrane region" description="Helical" evidence="6">
    <location>
        <begin position="74"/>
        <end position="91"/>
    </location>
</feature>
<dbReference type="OrthoDB" id="581870at2"/>
<comment type="subcellular location">
    <subcellularLocation>
        <location evidence="1">Cell membrane</location>
        <topology evidence="1">Multi-pass membrane protein</topology>
    </subcellularLocation>
</comment>
<dbReference type="InterPro" id="IPR001123">
    <property type="entry name" value="LeuE-type"/>
</dbReference>
<evidence type="ECO:0000256" key="3">
    <source>
        <dbReference type="ARBA" id="ARBA00022692"/>
    </source>
</evidence>
<feature type="transmembrane region" description="Helical" evidence="6">
    <location>
        <begin position="187"/>
        <end position="208"/>
    </location>
</feature>
<dbReference type="AlphaFoldDB" id="A0A3N5YNW2"/>
<evidence type="ECO:0000256" key="1">
    <source>
        <dbReference type="ARBA" id="ARBA00004651"/>
    </source>
</evidence>
<dbReference type="PANTHER" id="PTHR30086:SF21">
    <property type="entry name" value="TRANSPORT PROTEIN"/>
    <property type="match status" value="1"/>
</dbReference>
<dbReference type="EMBL" id="RPOK01000002">
    <property type="protein sequence ID" value="RPJ67411.1"/>
    <property type="molecule type" value="Genomic_DNA"/>
</dbReference>
<evidence type="ECO:0000313" key="8">
    <source>
        <dbReference type="Proteomes" id="UP000275281"/>
    </source>
</evidence>
<evidence type="ECO:0000256" key="4">
    <source>
        <dbReference type="ARBA" id="ARBA00022989"/>
    </source>
</evidence>
<dbReference type="GO" id="GO:0005886">
    <property type="term" value="C:plasma membrane"/>
    <property type="evidence" value="ECO:0007669"/>
    <property type="project" value="UniProtKB-SubCell"/>
</dbReference>
<protein>
    <submittedName>
        <fullName evidence="7">LysE family translocator</fullName>
    </submittedName>
</protein>
<dbReference type="RefSeq" id="WP_124027311.1">
    <property type="nucleotide sequence ID" value="NZ_JBHRSN010000015.1"/>
</dbReference>
<feature type="transmembrane region" description="Helical" evidence="6">
    <location>
        <begin position="41"/>
        <end position="67"/>
    </location>
</feature>
<sequence length="209" mass="22736">MNWTEFTAVALIHLLAVASPGPDFAIVVRQSLHYGRNSALATSLGIGVGILVHVAYSLIGLSVVIATTPWLFNVIKYLATGYLLYLAWGAIRAQPAAPNSDSDTSGNQAHVPTTLYKSFTIGFITNGINPKATLFFLSLFTLVIDPSTALNVKLFYGGYLAMATAAWFCFLSMILNHNKVIYVLRHYSYWVDRAMGALLIVVALGILFT</sequence>
<keyword evidence="4 6" id="KW-1133">Transmembrane helix</keyword>
<proteinExistence type="predicted"/>
<evidence type="ECO:0000313" key="7">
    <source>
        <dbReference type="EMBL" id="RPJ67411.1"/>
    </source>
</evidence>
<dbReference type="PANTHER" id="PTHR30086">
    <property type="entry name" value="ARGININE EXPORTER PROTEIN ARGO"/>
    <property type="match status" value="1"/>
</dbReference>
<organism evidence="7 8">
    <name type="scientific">Alteromonas sediminis</name>
    <dbReference type="NCBI Taxonomy" id="2259342"/>
    <lineage>
        <taxon>Bacteria</taxon>
        <taxon>Pseudomonadati</taxon>
        <taxon>Pseudomonadota</taxon>
        <taxon>Gammaproteobacteria</taxon>
        <taxon>Alteromonadales</taxon>
        <taxon>Alteromonadaceae</taxon>
        <taxon>Alteromonas/Salinimonas group</taxon>
        <taxon>Alteromonas</taxon>
    </lineage>
</organism>
<dbReference type="Proteomes" id="UP000275281">
    <property type="component" value="Unassembled WGS sequence"/>
</dbReference>
<evidence type="ECO:0000256" key="2">
    <source>
        <dbReference type="ARBA" id="ARBA00022475"/>
    </source>
</evidence>
<keyword evidence="8" id="KW-1185">Reference proteome</keyword>
<evidence type="ECO:0000256" key="6">
    <source>
        <dbReference type="SAM" id="Phobius"/>
    </source>
</evidence>
<keyword evidence="3 6" id="KW-0812">Transmembrane</keyword>
<accession>A0A3N5YNW2</accession>
<reference evidence="7 8" key="1">
    <citation type="submission" date="2018-11" db="EMBL/GenBank/DDBJ databases">
        <authorList>
            <person name="Ye M.-Q."/>
            <person name="Du Z.-J."/>
        </authorList>
    </citation>
    <scope>NUCLEOTIDE SEQUENCE [LARGE SCALE GENOMIC DNA]</scope>
    <source>
        <strain evidence="7 8">U0105</strain>
    </source>
</reference>
<keyword evidence="2" id="KW-1003">Cell membrane</keyword>
<keyword evidence="5 6" id="KW-0472">Membrane</keyword>
<dbReference type="GO" id="GO:0015171">
    <property type="term" value="F:amino acid transmembrane transporter activity"/>
    <property type="evidence" value="ECO:0007669"/>
    <property type="project" value="TreeGrafter"/>
</dbReference>
<comment type="caution">
    <text evidence="7">The sequence shown here is derived from an EMBL/GenBank/DDBJ whole genome shotgun (WGS) entry which is preliminary data.</text>
</comment>
<name>A0A3N5YNW2_9ALTE</name>
<feature type="transmembrane region" description="Helical" evidence="6">
    <location>
        <begin position="154"/>
        <end position="175"/>
    </location>
</feature>